<comment type="caution">
    <text evidence="6">The sequence shown here is derived from an EMBL/GenBank/DDBJ whole genome shotgun (WGS) entry which is preliminary data.</text>
</comment>
<dbReference type="AlphaFoldDB" id="A0A8S3ZUH0"/>
<dbReference type="GO" id="GO:0006412">
    <property type="term" value="P:translation"/>
    <property type="evidence" value="ECO:0007669"/>
    <property type="project" value="InterPro"/>
</dbReference>
<proteinExistence type="inferred from homology"/>
<dbReference type="OrthoDB" id="426865at2759"/>
<evidence type="ECO:0000256" key="1">
    <source>
        <dbReference type="ARBA" id="ARBA00005251"/>
    </source>
</evidence>
<protein>
    <recommendedName>
        <fullName evidence="4">Small ribosomal subunit protein uS9</fullName>
    </recommendedName>
    <alternativeName>
        <fullName evidence="5">40S ribosomal protein S16</fullName>
    </alternativeName>
</protein>
<dbReference type="GO" id="GO:0000462">
    <property type="term" value="P:maturation of SSU-rRNA from tricistronic rRNA transcript (SSU-rRNA, 5.8S rRNA, LSU-rRNA)"/>
    <property type="evidence" value="ECO:0007669"/>
    <property type="project" value="TreeGrafter"/>
</dbReference>
<dbReference type="Pfam" id="PF00380">
    <property type="entry name" value="Ribosomal_S9"/>
    <property type="match status" value="1"/>
</dbReference>
<dbReference type="EMBL" id="CAJHNH020004669">
    <property type="protein sequence ID" value="CAG5131462.1"/>
    <property type="molecule type" value="Genomic_DNA"/>
</dbReference>
<dbReference type="InterPro" id="IPR000754">
    <property type="entry name" value="Ribosomal_uS9"/>
</dbReference>
<dbReference type="InterPro" id="IPR020568">
    <property type="entry name" value="Ribosomal_Su5_D2-typ_SF"/>
</dbReference>
<evidence type="ECO:0000256" key="5">
    <source>
        <dbReference type="ARBA" id="ARBA00043019"/>
    </source>
</evidence>
<dbReference type="GO" id="GO:0003723">
    <property type="term" value="F:RNA binding"/>
    <property type="evidence" value="ECO:0007669"/>
    <property type="project" value="TreeGrafter"/>
</dbReference>
<accession>A0A8S3ZUH0</accession>
<keyword evidence="3" id="KW-0687">Ribonucleoprotein</keyword>
<evidence type="ECO:0000313" key="7">
    <source>
        <dbReference type="Proteomes" id="UP000678393"/>
    </source>
</evidence>
<dbReference type="SUPFAM" id="SSF54211">
    <property type="entry name" value="Ribosomal protein S5 domain 2-like"/>
    <property type="match status" value="1"/>
</dbReference>
<gene>
    <name evidence="6" type="ORF">CUNI_LOCUS17020</name>
</gene>
<sequence length="120" mass="13651">KTATVVAHCRRENGLIKFSGRPLDQMEPKMFRVKLQEPVMLLGKERFDGAAWSRLISVCVSKDAVTYHRSMQSDKQFFQAIKEISDVLIQCDTSLLLADPRRCEHNGGPGARARYQKSVR</sequence>
<evidence type="ECO:0000256" key="3">
    <source>
        <dbReference type="ARBA" id="ARBA00023274"/>
    </source>
</evidence>
<reference evidence="6" key="1">
    <citation type="submission" date="2021-04" db="EMBL/GenBank/DDBJ databases">
        <authorList>
            <consortium name="Molecular Ecology Group"/>
        </authorList>
    </citation>
    <scope>NUCLEOTIDE SEQUENCE</scope>
</reference>
<feature type="non-terminal residue" evidence="6">
    <location>
        <position position="120"/>
    </location>
</feature>
<dbReference type="PANTHER" id="PTHR21569">
    <property type="entry name" value="RIBOSOMAL PROTEIN S9"/>
    <property type="match status" value="1"/>
</dbReference>
<keyword evidence="7" id="KW-1185">Reference proteome</keyword>
<evidence type="ECO:0000313" key="6">
    <source>
        <dbReference type="EMBL" id="CAG5131462.1"/>
    </source>
</evidence>
<keyword evidence="2" id="KW-0689">Ribosomal protein</keyword>
<comment type="similarity">
    <text evidence="1">Belongs to the universal ribosomal protein uS9 family.</text>
</comment>
<dbReference type="GO" id="GO:0022627">
    <property type="term" value="C:cytosolic small ribosomal subunit"/>
    <property type="evidence" value="ECO:0007669"/>
    <property type="project" value="TreeGrafter"/>
</dbReference>
<evidence type="ECO:0000256" key="4">
    <source>
        <dbReference type="ARBA" id="ARBA00035259"/>
    </source>
</evidence>
<dbReference type="Proteomes" id="UP000678393">
    <property type="component" value="Unassembled WGS sequence"/>
</dbReference>
<dbReference type="InterPro" id="IPR014721">
    <property type="entry name" value="Ribsml_uS5_D2-typ_fold_subgr"/>
</dbReference>
<name>A0A8S3ZUH0_9EUPU</name>
<organism evidence="6 7">
    <name type="scientific">Candidula unifasciata</name>
    <dbReference type="NCBI Taxonomy" id="100452"/>
    <lineage>
        <taxon>Eukaryota</taxon>
        <taxon>Metazoa</taxon>
        <taxon>Spiralia</taxon>
        <taxon>Lophotrochozoa</taxon>
        <taxon>Mollusca</taxon>
        <taxon>Gastropoda</taxon>
        <taxon>Heterobranchia</taxon>
        <taxon>Euthyneura</taxon>
        <taxon>Panpulmonata</taxon>
        <taxon>Eupulmonata</taxon>
        <taxon>Stylommatophora</taxon>
        <taxon>Helicina</taxon>
        <taxon>Helicoidea</taxon>
        <taxon>Geomitridae</taxon>
        <taxon>Candidula</taxon>
    </lineage>
</organism>
<dbReference type="PANTHER" id="PTHR21569:SF16">
    <property type="entry name" value="RIBOSOMAL PROTEIN S16"/>
    <property type="match status" value="1"/>
</dbReference>
<evidence type="ECO:0000256" key="2">
    <source>
        <dbReference type="ARBA" id="ARBA00022980"/>
    </source>
</evidence>
<dbReference type="GO" id="GO:0003735">
    <property type="term" value="F:structural constituent of ribosome"/>
    <property type="evidence" value="ECO:0007669"/>
    <property type="project" value="InterPro"/>
</dbReference>
<dbReference type="Gene3D" id="3.30.230.10">
    <property type="match status" value="1"/>
</dbReference>